<evidence type="ECO:0000259" key="6">
    <source>
        <dbReference type="SMART" id="SM00528"/>
    </source>
</evidence>
<dbReference type="AlphaFoldDB" id="A0A557QGI9"/>
<reference evidence="7 8" key="1">
    <citation type="submission" date="2019-07" db="EMBL/GenBank/DDBJ databases">
        <title>The pathways for chlorine oxyanion respiration interact through the shared metabolite chlorate.</title>
        <authorList>
            <person name="Barnum T.P."/>
            <person name="Cheng Y."/>
            <person name="Hill K.A."/>
            <person name="Lucas L.N."/>
            <person name="Carlson H.K."/>
            <person name="Coates J.D."/>
        </authorList>
    </citation>
    <scope>NUCLEOTIDE SEQUENCE [LARGE SCALE GENOMIC DNA]</scope>
    <source>
        <strain evidence="7 8">SFB-3</strain>
    </source>
</reference>
<feature type="compositionally biased region" description="Basic residues" evidence="5">
    <location>
        <begin position="65"/>
        <end position="81"/>
    </location>
</feature>
<keyword evidence="4" id="KW-0238">DNA-binding</keyword>
<keyword evidence="8" id="KW-1185">Reference proteome</keyword>
<protein>
    <submittedName>
        <fullName evidence="7">H-NS histone family protein</fullName>
    </submittedName>
</protein>
<dbReference type="GO" id="GO:0001217">
    <property type="term" value="F:DNA-binding transcription repressor activity"/>
    <property type="evidence" value="ECO:0007669"/>
    <property type="project" value="TreeGrafter"/>
</dbReference>
<sequence>MNLSEMTVPELRRLQGKLETEIRRRDESARRDVLKQFKKIAADHGVSLDDVLSEAPVKSPAKAAAKTRRKAASPAKGKRVPMKYANPDDPKTGWTGRGRKPRWIEAWLSAGKSLDELLIK</sequence>
<evidence type="ECO:0000256" key="4">
    <source>
        <dbReference type="ARBA" id="ARBA00023125"/>
    </source>
</evidence>
<keyword evidence="3" id="KW-0963">Cytoplasm</keyword>
<dbReference type="SMART" id="SM00528">
    <property type="entry name" value="HNS"/>
    <property type="match status" value="1"/>
</dbReference>
<proteinExistence type="inferred from homology"/>
<feature type="domain" description="DNA-binding protein H-NS-like C-terminal" evidence="6">
    <location>
        <begin position="74"/>
        <end position="119"/>
    </location>
</feature>
<dbReference type="GO" id="GO:0032993">
    <property type="term" value="C:protein-DNA complex"/>
    <property type="evidence" value="ECO:0007669"/>
    <property type="project" value="TreeGrafter"/>
</dbReference>
<organism evidence="7 8">
    <name type="scientific">Denitromonas halophila</name>
    <dbReference type="NCBI Taxonomy" id="1629404"/>
    <lineage>
        <taxon>Bacteria</taxon>
        <taxon>Pseudomonadati</taxon>
        <taxon>Pseudomonadota</taxon>
        <taxon>Betaproteobacteria</taxon>
        <taxon>Rhodocyclales</taxon>
        <taxon>Zoogloeaceae</taxon>
        <taxon>Denitromonas</taxon>
    </lineage>
</organism>
<evidence type="ECO:0000256" key="1">
    <source>
        <dbReference type="ARBA" id="ARBA00004453"/>
    </source>
</evidence>
<comment type="caution">
    <text evidence="7">The sequence shown here is derived from an EMBL/GenBank/DDBJ whole genome shotgun (WGS) entry which is preliminary data.</text>
</comment>
<dbReference type="GO" id="GO:0003680">
    <property type="term" value="F:minor groove of adenine-thymine-rich DNA binding"/>
    <property type="evidence" value="ECO:0007669"/>
    <property type="project" value="TreeGrafter"/>
</dbReference>
<dbReference type="GO" id="GO:0003681">
    <property type="term" value="F:bent DNA binding"/>
    <property type="evidence" value="ECO:0007669"/>
    <property type="project" value="TreeGrafter"/>
</dbReference>
<dbReference type="OrthoDB" id="5297879at2"/>
<dbReference type="Pfam" id="PF00816">
    <property type="entry name" value="Histone_HNS"/>
    <property type="match status" value="1"/>
</dbReference>
<comment type="subcellular location">
    <subcellularLocation>
        <location evidence="1">Cytoplasm</location>
        <location evidence="1">Nucleoid</location>
    </subcellularLocation>
</comment>
<feature type="region of interest" description="Disordered" evidence="5">
    <location>
        <begin position="56"/>
        <end position="97"/>
    </location>
</feature>
<dbReference type="GO" id="GO:0005829">
    <property type="term" value="C:cytosol"/>
    <property type="evidence" value="ECO:0007669"/>
    <property type="project" value="TreeGrafter"/>
</dbReference>
<dbReference type="SUPFAM" id="SSF81273">
    <property type="entry name" value="H-NS histone-like proteins"/>
    <property type="match status" value="1"/>
</dbReference>
<dbReference type="Gene3D" id="4.10.430.10">
    <property type="entry name" value="Histone-like protein H-NS, C-terminal domain"/>
    <property type="match status" value="1"/>
</dbReference>
<dbReference type="GO" id="GO:0000976">
    <property type="term" value="F:transcription cis-regulatory region binding"/>
    <property type="evidence" value="ECO:0007669"/>
    <property type="project" value="TreeGrafter"/>
</dbReference>
<name>A0A557QGI9_9RHOO</name>
<dbReference type="PANTHER" id="PTHR38097">
    <property type="match status" value="1"/>
</dbReference>
<evidence type="ECO:0000313" key="7">
    <source>
        <dbReference type="EMBL" id="TVO52010.1"/>
    </source>
</evidence>
<accession>A0A557QGI9</accession>
<gene>
    <name evidence="7" type="ORF">FHP91_18435</name>
</gene>
<comment type="similarity">
    <text evidence="2">Belongs to the histone-like protein H-NS family.</text>
</comment>
<evidence type="ECO:0000313" key="8">
    <source>
        <dbReference type="Proteomes" id="UP000319502"/>
    </source>
</evidence>
<dbReference type="GO" id="GO:0009295">
    <property type="term" value="C:nucleoid"/>
    <property type="evidence" value="ECO:0007669"/>
    <property type="project" value="UniProtKB-SubCell"/>
</dbReference>
<dbReference type="EMBL" id="VMNK01000018">
    <property type="protein sequence ID" value="TVO52010.1"/>
    <property type="molecule type" value="Genomic_DNA"/>
</dbReference>
<evidence type="ECO:0000256" key="2">
    <source>
        <dbReference type="ARBA" id="ARBA00010610"/>
    </source>
</evidence>
<dbReference type="Proteomes" id="UP000319502">
    <property type="component" value="Unassembled WGS sequence"/>
</dbReference>
<evidence type="ECO:0000256" key="5">
    <source>
        <dbReference type="SAM" id="MobiDB-lite"/>
    </source>
</evidence>
<dbReference type="InterPro" id="IPR027444">
    <property type="entry name" value="H-NS_C_dom"/>
</dbReference>
<evidence type="ECO:0000256" key="3">
    <source>
        <dbReference type="ARBA" id="ARBA00022490"/>
    </source>
</evidence>
<dbReference type="PANTHER" id="PTHR38097:SF2">
    <property type="entry name" value="DNA-BINDING PROTEIN STPA"/>
    <property type="match status" value="1"/>
</dbReference>
<dbReference type="InterPro" id="IPR037150">
    <property type="entry name" value="H-NS_C_dom_sf"/>
</dbReference>